<name>A0A5C5VE01_9BACT</name>
<dbReference type="GO" id="GO:0005737">
    <property type="term" value="C:cytoplasm"/>
    <property type="evidence" value="ECO:0007669"/>
    <property type="project" value="UniProtKB-SubCell"/>
</dbReference>
<keyword evidence="6 7" id="KW-0862">Zinc</keyword>
<evidence type="ECO:0000256" key="6">
    <source>
        <dbReference type="ARBA" id="ARBA00022833"/>
    </source>
</evidence>
<protein>
    <recommendedName>
        <fullName evidence="7">Endoribonuclease YbeY</fullName>
        <ecNumber evidence="7">3.1.-.-</ecNumber>
    </recommendedName>
</protein>
<dbReference type="InterPro" id="IPR002036">
    <property type="entry name" value="YbeY"/>
</dbReference>
<dbReference type="InterPro" id="IPR023091">
    <property type="entry name" value="MetalPrtase_cat_dom_sf_prd"/>
</dbReference>
<dbReference type="InterPro" id="IPR020549">
    <property type="entry name" value="YbeY_CS"/>
</dbReference>
<evidence type="ECO:0000256" key="4">
    <source>
        <dbReference type="ARBA" id="ARBA00022759"/>
    </source>
</evidence>
<evidence type="ECO:0000256" key="7">
    <source>
        <dbReference type="HAMAP-Rule" id="MF_00009"/>
    </source>
</evidence>
<evidence type="ECO:0000313" key="8">
    <source>
        <dbReference type="EMBL" id="TWT36838.1"/>
    </source>
</evidence>
<keyword evidence="9" id="KW-1185">Reference proteome</keyword>
<sequence length="149" mass="16273">MQISVNNSQATLAVNEQMLIDAASDVLSEADLTDGTLSIAVVDDEQIHKLNREFLDHDYPTDVLSFDLGDAGRFEGEVIVSADTAAANAQEYGVPAAQELLLYVIHGTLHLVGYNDKSDEEAAEMRRAEQLRLQRYFPGGRPATPPGDR</sequence>
<proteinExistence type="inferred from homology"/>
<evidence type="ECO:0000313" key="9">
    <source>
        <dbReference type="Proteomes" id="UP000316714"/>
    </source>
</evidence>
<dbReference type="PANTHER" id="PTHR46986">
    <property type="entry name" value="ENDORIBONUCLEASE YBEY, CHLOROPLASTIC"/>
    <property type="match status" value="1"/>
</dbReference>
<organism evidence="8 9">
    <name type="scientific">Posidoniimonas corsicana</name>
    <dbReference type="NCBI Taxonomy" id="1938618"/>
    <lineage>
        <taxon>Bacteria</taxon>
        <taxon>Pseudomonadati</taxon>
        <taxon>Planctomycetota</taxon>
        <taxon>Planctomycetia</taxon>
        <taxon>Pirellulales</taxon>
        <taxon>Lacipirellulaceae</taxon>
        <taxon>Posidoniimonas</taxon>
    </lineage>
</organism>
<evidence type="ECO:0000256" key="3">
    <source>
        <dbReference type="ARBA" id="ARBA00022723"/>
    </source>
</evidence>
<feature type="binding site" evidence="7">
    <location>
        <position position="116"/>
    </location>
    <ligand>
        <name>Zn(2+)</name>
        <dbReference type="ChEBI" id="CHEBI:29105"/>
        <note>catalytic</note>
    </ligand>
</feature>
<dbReference type="OrthoDB" id="9807740at2"/>
<dbReference type="GO" id="GO:0004222">
    <property type="term" value="F:metalloendopeptidase activity"/>
    <property type="evidence" value="ECO:0007669"/>
    <property type="project" value="InterPro"/>
</dbReference>
<comment type="similarity">
    <text evidence="1 7">Belongs to the endoribonuclease YbeY family.</text>
</comment>
<dbReference type="RefSeq" id="WP_146564077.1">
    <property type="nucleotide sequence ID" value="NZ_SIHJ01000001.1"/>
</dbReference>
<comment type="subcellular location">
    <subcellularLocation>
        <location evidence="7">Cytoplasm</location>
    </subcellularLocation>
</comment>
<keyword evidence="4 7" id="KW-0255">Endonuclease</keyword>
<dbReference type="EC" id="3.1.-.-" evidence="7"/>
<dbReference type="GO" id="GO:0006364">
    <property type="term" value="P:rRNA processing"/>
    <property type="evidence" value="ECO:0007669"/>
    <property type="project" value="UniProtKB-UniRule"/>
</dbReference>
<dbReference type="HAMAP" id="MF_00009">
    <property type="entry name" value="Endoribonucl_YbeY"/>
    <property type="match status" value="1"/>
</dbReference>
<dbReference type="SUPFAM" id="SSF55486">
    <property type="entry name" value="Metalloproteases ('zincins'), catalytic domain"/>
    <property type="match status" value="1"/>
</dbReference>
<keyword evidence="2 7" id="KW-0540">Nuclease</keyword>
<dbReference type="GO" id="GO:0008270">
    <property type="term" value="F:zinc ion binding"/>
    <property type="evidence" value="ECO:0007669"/>
    <property type="project" value="UniProtKB-UniRule"/>
</dbReference>
<feature type="binding site" evidence="7">
    <location>
        <position position="110"/>
    </location>
    <ligand>
        <name>Zn(2+)</name>
        <dbReference type="ChEBI" id="CHEBI:29105"/>
        <note>catalytic</note>
    </ligand>
</feature>
<comment type="caution">
    <text evidence="8">The sequence shown here is derived from an EMBL/GenBank/DDBJ whole genome shotgun (WGS) entry which is preliminary data.</text>
</comment>
<keyword evidence="7" id="KW-0963">Cytoplasm</keyword>
<gene>
    <name evidence="7 8" type="primary">ybeY</name>
    <name evidence="8" type="ORF">KOR34_17830</name>
</gene>
<dbReference type="Pfam" id="PF02130">
    <property type="entry name" value="YbeY"/>
    <property type="match status" value="1"/>
</dbReference>
<comment type="cofactor">
    <cofactor evidence="7">
        <name>Zn(2+)</name>
        <dbReference type="ChEBI" id="CHEBI:29105"/>
    </cofactor>
    <text evidence="7">Binds 1 zinc ion.</text>
</comment>
<dbReference type="GO" id="GO:0004521">
    <property type="term" value="F:RNA endonuclease activity"/>
    <property type="evidence" value="ECO:0007669"/>
    <property type="project" value="UniProtKB-UniRule"/>
</dbReference>
<dbReference type="Gene3D" id="3.40.390.30">
    <property type="entry name" value="Metalloproteases ('zincins'), catalytic domain"/>
    <property type="match status" value="1"/>
</dbReference>
<reference evidence="8 9" key="1">
    <citation type="submission" date="2019-02" db="EMBL/GenBank/DDBJ databases">
        <title>Deep-cultivation of Planctomycetes and their phenomic and genomic characterization uncovers novel biology.</title>
        <authorList>
            <person name="Wiegand S."/>
            <person name="Jogler M."/>
            <person name="Boedeker C."/>
            <person name="Pinto D."/>
            <person name="Vollmers J."/>
            <person name="Rivas-Marin E."/>
            <person name="Kohn T."/>
            <person name="Peeters S.H."/>
            <person name="Heuer A."/>
            <person name="Rast P."/>
            <person name="Oberbeckmann S."/>
            <person name="Bunk B."/>
            <person name="Jeske O."/>
            <person name="Meyerdierks A."/>
            <person name="Storesund J.E."/>
            <person name="Kallscheuer N."/>
            <person name="Luecker S."/>
            <person name="Lage O.M."/>
            <person name="Pohl T."/>
            <person name="Merkel B.J."/>
            <person name="Hornburger P."/>
            <person name="Mueller R.-W."/>
            <person name="Bruemmer F."/>
            <person name="Labrenz M."/>
            <person name="Spormann A.M."/>
            <person name="Op Den Camp H."/>
            <person name="Overmann J."/>
            <person name="Amann R."/>
            <person name="Jetten M.S.M."/>
            <person name="Mascher T."/>
            <person name="Medema M.H."/>
            <person name="Devos D.P."/>
            <person name="Kaster A.-K."/>
            <person name="Ovreas L."/>
            <person name="Rohde M."/>
            <person name="Galperin M.Y."/>
            <person name="Jogler C."/>
        </authorList>
    </citation>
    <scope>NUCLEOTIDE SEQUENCE [LARGE SCALE GENOMIC DNA]</scope>
    <source>
        <strain evidence="8 9">KOR34</strain>
    </source>
</reference>
<dbReference type="NCBIfam" id="TIGR00043">
    <property type="entry name" value="rRNA maturation RNase YbeY"/>
    <property type="match status" value="1"/>
</dbReference>
<keyword evidence="7" id="KW-0698">rRNA processing</keyword>
<feature type="binding site" evidence="7">
    <location>
        <position position="106"/>
    </location>
    <ligand>
        <name>Zn(2+)</name>
        <dbReference type="ChEBI" id="CHEBI:29105"/>
        <note>catalytic</note>
    </ligand>
</feature>
<dbReference type="PROSITE" id="PS01306">
    <property type="entry name" value="UPF0054"/>
    <property type="match status" value="1"/>
</dbReference>
<dbReference type="EMBL" id="SIHJ01000001">
    <property type="protein sequence ID" value="TWT36838.1"/>
    <property type="molecule type" value="Genomic_DNA"/>
</dbReference>
<dbReference type="PANTHER" id="PTHR46986:SF1">
    <property type="entry name" value="ENDORIBONUCLEASE YBEY, CHLOROPLASTIC"/>
    <property type="match status" value="1"/>
</dbReference>
<keyword evidence="7" id="KW-0690">Ribosome biogenesis</keyword>
<keyword evidence="5 7" id="KW-0378">Hydrolase</keyword>
<keyword evidence="3 7" id="KW-0479">Metal-binding</keyword>
<dbReference type="AlphaFoldDB" id="A0A5C5VE01"/>
<evidence type="ECO:0000256" key="1">
    <source>
        <dbReference type="ARBA" id="ARBA00010875"/>
    </source>
</evidence>
<comment type="function">
    <text evidence="7">Single strand-specific metallo-endoribonuclease involved in late-stage 70S ribosome quality control and in maturation of the 3' terminus of the 16S rRNA.</text>
</comment>
<evidence type="ECO:0000256" key="2">
    <source>
        <dbReference type="ARBA" id="ARBA00022722"/>
    </source>
</evidence>
<dbReference type="Proteomes" id="UP000316714">
    <property type="component" value="Unassembled WGS sequence"/>
</dbReference>
<evidence type="ECO:0000256" key="5">
    <source>
        <dbReference type="ARBA" id="ARBA00022801"/>
    </source>
</evidence>
<accession>A0A5C5VE01</accession>